<proteinExistence type="predicted"/>
<evidence type="ECO:0000313" key="2">
    <source>
        <dbReference type="EMBL" id="MBB5703121.1"/>
    </source>
</evidence>
<dbReference type="EMBL" id="JACIJG010000011">
    <property type="protein sequence ID" value="MBB5703121.1"/>
    <property type="molecule type" value="Genomic_DNA"/>
</dbReference>
<feature type="region of interest" description="Disordered" evidence="1">
    <location>
        <begin position="1"/>
        <end position="50"/>
    </location>
</feature>
<sequence length="100" mass="11243">MRFSPSRVGCPGGTIREAGKAGYRESPRRMASELPRIARTEAKRHPKGRHIIPELKEKGGAGGFALFRFQNCDEDQSRSRSLMDVFDRVFSSTRLTMTAQ</sequence>
<accession>A0A7W9AYW7</accession>
<name>A0A7W9AYW7_9HYPH</name>
<keyword evidence="3" id="KW-1185">Reference proteome</keyword>
<feature type="compositionally biased region" description="Basic and acidic residues" evidence="1">
    <location>
        <begin position="17"/>
        <end position="43"/>
    </location>
</feature>
<organism evidence="2 3">
    <name type="scientific">Brucella daejeonensis</name>
    <dbReference type="NCBI Taxonomy" id="659015"/>
    <lineage>
        <taxon>Bacteria</taxon>
        <taxon>Pseudomonadati</taxon>
        <taxon>Pseudomonadota</taxon>
        <taxon>Alphaproteobacteria</taxon>
        <taxon>Hyphomicrobiales</taxon>
        <taxon>Brucellaceae</taxon>
        <taxon>Brucella/Ochrobactrum group</taxon>
        <taxon>Brucella</taxon>
    </lineage>
</organism>
<protein>
    <submittedName>
        <fullName evidence="2">Uncharacterized protein</fullName>
    </submittedName>
</protein>
<dbReference type="Proteomes" id="UP000555546">
    <property type="component" value="Unassembled WGS sequence"/>
</dbReference>
<reference evidence="2 3" key="1">
    <citation type="submission" date="2020-08" db="EMBL/GenBank/DDBJ databases">
        <title>Genomic Encyclopedia of Type Strains, Phase IV (KMG-IV): sequencing the most valuable type-strain genomes for metagenomic binning, comparative biology and taxonomic classification.</title>
        <authorList>
            <person name="Goeker M."/>
        </authorList>
    </citation>
    <scope>NUCLEOTIDE SEQUENCE [LARGE SCALE GENOMIC DNA]</scope>
    <source>
        <strain evidence="2 3">DSM 26944</strain>
    </source>
</reference>
<evidence type="ECO:0000313" key="3">
    <source>
        <dbReference type="Proteomes" id="UP000555546"/>
    </source>
</evidence>
<evidence type="ECO:0000256" key="1">
    <source>
        <dbReference type="SAM" id="MobiDB-lite"/>
    </source>
</evidence>
<dbReference type="AlphaFoldDB" id="A0A7W9AYW7"/>
<comment type="caution">
    <text evidence="2">The sequence shown here is derived from an EMBL/GenBank/DDBJ whole genome shotgun (WGS) entry which is preliminary data.</text>
</comment>
<gene>
    <name evidence="2" type="ORF">FHS76_003017</name>
</gene>